<reference evidence="2" key="2">
    <citation type="submission" date="2015-07" db="EMBL/GenBank/DDBJ databases">
        <title>Contrasting host-pathogen interactions and genome evolution in two generalist and specialist microsporidian pathogens of mosquitoes.</title>
        <authorList>
            <consortium name="The Broad Institute Genomics Platform"/>
            <consortium name="The Broad Institute Genome Sequencing Center for Infectious Disease"/>
            <person name="Cuomo C.A."/>
            <person name="Sanscrainte N.D."/>
            <person name="Goldberg J.M."/>
            <person name="Heiman D."/>
            <person name="Young S."/>
            <person name="Zeng Q."/>
            <person name="Becnel J.J."/>
            <person name="Birren B.W."/>
        </authorList>
    </citation>
    <scope>NUCLEOTIDE SEQUENCE [LARGE SCALE GENOMIC DNA]</scope>
    <source>
        <strain evidence="2">USNM 41457</strain>
    </source>
</reference>
<evidence type="ECO:0000313" key="2">
    <source>
        <dbReference type="Proteomes" id="UP000003163"/>
    </source>
</evidence>
<comment type="caution">
    <text evidence="1">The sequence shown here is derived from an EMBL/GenBank/DDBJ whole genome shotgun (WGS) entry which is preliminary data.</text>
</comment>
<keyword evidence="2" id="KW-1185">Reference proteome</keyword>
<dbReference type="HOGENOM" id="CLU_2291639_0_0_1"/>
<organism evidence="1 2">
    <name type="scientific">Edhazardia aedis (strain USNM 41457)</name>
    <name type="common">Microsporidian parasite</name>
    <dbReference type="NCBI Taxonomy" id="1003232"/>
    <lineage>
        <taxon>Eukaryota</taxon>
        <taxon>Fungi</taxon>
        <taxon>Fungi incertae sedis</taxon>
        <taxon>Microsporidia</taxon>
        <taxon>Edhazardia</taxon>
    </lineage>
</organism>
<name>J9DVJ5_EDHAE</name>
<protein>
    <submittedName>
        <fullName evidence="1">Uncharacterized protein</fullName>
    </submittedName>
</protein>
<dbReference type="AlphaFoldDB" id="J9DVJ5"/>
<sequence length="101" mass="11921">MFLKSSLFVSLLISHLKNTEIFLLPKSVLIFLDQSDYHNWHFLISPNTKILLFDLLPACNLRNAECSLVQKYEKNSCHKIFHTETNILSLMFMMFYILTHL</sequence>
<dbReference type="InParanoid" id="J9DVJ5"/>
<gene>
    <name evidence="1" type="ORF">EDEG_00615</name>
</gene>
<evidence type="ECO:0000313" key="1">
    <source>
        <dbReference type="EMBL" id="EJW05312.1"/>
    </source>
</evidence>
<dbReference type="Proteomes" id="UP000003163">
    <property type="component" value="Unassembled WGS sequence"/>
</dbReference>
<accession>J9DVJ5</accession>
<reference evidence="1 2" key="1">
    <citation type="submission" date="2011-08" db="EMBL/GenBank/DDBJ databases">
        <authorList>
            <person name="Liu Z.J."/>
            <person name="Shi F.L."/>
            <person name="Lu J.Q."/>
            <person name="Li M."/>
            <person name="Wang Z.L."/>
        </authorList>
    </citation>
    <scope>NUCLEOTIDE SEQUENCE [LARGE SCALE GENOMIC DNA]</scope>
    <source>
        <strain evidence="1 2">USNM 41457</strain>
    </source>
</reference>
<proteinExistence type="predicted"/>
<dbReference type="EMBL" id="AFBI03000007">
    <property type="protein sequence ID" value="EJW05312.1"/>
    <property type="molecule type" value="Genomic_DNA"/>
</dbReference>
<dbReference type="VEuPathDB" id="MicrosporidiaDB:EDEG_00615"/>